<dbReference type="SUPFAM" id="SSF56300">
    <property type="entry name" value="Metallo-dependent phosphatases"/>
    <property type="match status" value="1"/>
</dbReference>
<dbReference type="AlphaFoldDB" id="A0A161VDV3"/>
<evidence type="ECO:0000259" key="2">
    <source>
        <dbReference type="Pfam" id="PF00149"/>
    </source>
</evidence>
<dbReference type="InterPro" id="IPR004843">
    <property type="entry name" value="Calcineurin-like_PHP"/>
</dbReference>
<comment type="caution">
    <text evidence="3">The sequence shown here is derived from an EMBL/GenBank/DDBJ whole genome shotgun (WGS) entry which is preliminary data.</text>
</comment>
<reference evidence="3 4" key="1">
    <citation type="submission" date="2015-06" db="EMBL/GenBank/DDBJ databases">
        <title>Survival trade-offs in plant roots during colonization by closely related pathogenic and mutualistic fungi.</title>
        <authorList>
            <person name="Hacquard S."/>
            <person name="Kracher B."/>
            <person name="Hiruma K."/>
            <person name="Weinman A."/>
            <person name="Muench P."/>
            <person name="Garrido Oter R."/>
            <person name="Ver Loren van Themaat E."/>
            <person name="Dallerey J.-F."/>
            <person name="Damm U."/>
            <person name="Henrissat B."/>
            <person name="Lespinet O."/>
            <person name="Thon M."/>
            <person name="Kemen E."/>
            <person name="McHardy A.C."/>
            <person name="Schulze-Lefert P."/>
            <person name="O'Connell R.J."/>
        </authorList>
    </citation>
    <scope>NUCLEOTIDE SEQUENCE [LARGE SCALE GENOMIC DNA]</scope>
    <source>
        <strain evidence="3 4">0861</strain>
    </source>
</reference>
<dbReference type="Pfam" id="PF00149">
    <property type="entry name" value="Metallophos"/>
    <property type="match status" value="1"/>
</dbReference>
<evidence type="ECO:0000313" key="4">
    <source>
        <dbReference type="Proteomes" id="UP000076552"/>
    </source>
</evidence>
<gene>
    <name evidence="3" type="ORF">CT0861_02079</name>
</gene>
<dbReference type="Proteomes" id="UP000076552">
    <property type="component" value="Unassembled WGS sequence"/>
</dbReference>
<evidence type="ECO:0000256" key="1">
    <source>
        <dbReference type="SAM" id="MobiDB-lite"/>
    </source>
</evidence>
<dbReference type="Gene3D" id="3.60.21.10">
    <property type="match status" value="1"/>
</dbReference>
<dbReference type="PANTHER" id="PTHR12905:SF0">
    <property type="entry name" value="CALCINEURIN-LIKE PHOSPHOESTERASE DOMAIN-CONTAINING PROTEIN"/>
    <property type="match status" value="1"/>
</dbReference>
<feature type="domain" description="Calcineurin-like phosphoesterase" evidence="2">
    <location>
        <begin position="8"/>
        <end position="211"/>
    </location>
</feature>
<dbReference type="EMBL" id="LFIV01000338">
    <property type="protein sequence ID" value="KZL63675.1"/>
    <property type="molecule type" value="Genomic_DNA"/>
</dbReference>
<proteinExistence type="predicted"/>
<dbReference type="CDD" id="cd07379">
    <property type="entry name" value="MPP_239FB"/>
    <property type="match status" value="1"/>
</dbReference>
<dbReference type="InterPro" id="IPR029052">
    <property type="entry name" value="Metallo-depent_PP-like"/>
</dbReference>
<dbReference type="OrthoDB" id="630188at2759"/>
<dbReference type="PANTHER" id="PTHR12905">
    <property type="entry name" value="METALLOPHOSPHOESTERASE"/>
    <property type="match status" value="1"/>
</dbReference>
<name>A0A161VDV3_9PEZI</name>
<organism evidence="3 4">
    <name type="scientific">Colletotrichum tofieldiae</name>
    <dbReference type="NCBI Taxonomy" id="708197"/>
    <lineage>
        <taxon>Eukaryota</taxon>
        <taxon>Fungi</taxon>
        <taxon>Dikarya</taxon>
        <taxon>Ascomycota</taxon>
        <taxon>Pezizomycotina</taxon>
        <taxon>Sordariomycetes</taxon>
        <taxon>Hypocreomycetidae</taxon>
        <taxon>Glomerellales</taxon>
        <taxon>Glomerellaceae</taxon>
        <taxon>Colletotrichum</taxon>
        <taxon>Colletotrichum spaethianum species complex</taxon>
    </lineage>
</organism>
<dbReference type="InterPro" id="IPR051693">
    <property type="entry name" value="UPF0046_metallophosphoest"/>
</dbReference>
<evidence type="ECO:0000313" key="3">
    <source>
        <dbReference type="EMBL" id="KZL63675.1"/>
    </source>
</evidence>
<protein>
    <submittedName>
        <fullName evidence="3">Metallophosphoesterase domain-containing protein (Calcineurin-like phosphoesterase)</fullName>
    </submittedName>
</protein>
<accession>A0A161VDV3</accession>
<keyword evidence="4" id="KW-1185">Reference proteome</keyword>
<sequence>MASHVKTKFLILSDTHGLGFPADMKPREPVDVAIHCGDLTESYTMAEYKNTLQLLRELNAPLKLFIAGNHDLSLDSSALRKKVEEAERVNQETFDSPSVDRELLDIKSAVEEAKAERVVFLEEGTHKFVLRNGAVLKVYASPYTPGTGGWAFEYSTHDFDIETGTDIVITHGPPRGILDISEDGKRIGCPQLFRAVARSQPKVHCFGHVHRGWGARLVAWKPLLSNNPSHIEDIDNMKSSVLEHLGYRNEPDDVAEARRERLLQYKSQGHCRISHCANDAKPLNAGQTLFVNVATKGDSELDQAPWLVEIDLAVARPQIPKVSSSTPPQDSEETRSRKRKLELEWAETMDYKRAQISSKRNGL</sequence>
<feature type="region of interest" description="Disordered" evidence="1">
    <location>
        <begin position="319"/>
        <end position="342"/>
    </location>
</feature>
<dbReference type="GO" id="GO:0016787">
    <property type="term" value="F:hydrolase activity"/>
    <property type="evidence" value="ECO:0007669"/>
    <property type="project" value="InterPro"/>
</dbReference>